<keyword evidence="1" id="KW-0812">Transmembrane</keyword>
<proteinExistence type="predicted"/>
<gene>
    <name evidence="2" type="ORF">HRJ53_08695</name>
</gene>
<dbReference type="EMBL" id="JACDQQ010000844">
    <property type="protein sequence ID" value="MBA0085061.1"/>
    <property type="molecule type" value="Genomic_DNA"/>
</dbReference>
<feature type="non-terminal residue" evidence="2">
    <location>
        <position position="1"/>
    </location>
</feature>
<reference evidence="2" key="1">
    <citation type="submission" date="2020-06" db="EMBL/GenBank/DDBJ databases">
        <title>Legume-microbial interactions unlock mineral nutrients during tropical forest succession.</title>
        <authorList>
            <person name="Epihov D.Z."/>
        </authorList>
    </citation>
    <scope>NUCLEOTIDE SEQUENCE [LARGE SCALE GENOMIC DNA]</scope>
    <source>
        <strain evidence="2">Pan2503</strain>
    </source>
</reference>
<keyword evidence="3" id="KW-1185">Reference proteome</keyword>
<evidence type="ECO:0000313" key="2">
    <source>
        <dbReference type="EMBL" id="MBA0085061.1"/>
    </source>
</evidence>
<evidence type="ECO:0000256" key="1">
    <source>
        <dbReference type="SAM" id="Phobius"/>
    </source>
</evidence>
<dbReference type="AlphaFoldDB" id="A0A7V8NPF4"/>
<keyword evidence="1" id="KW-1133">Transmembrane helix</keyword>
<dbReference type="Proteomes" id="UP000567293">
    <property type="component" value="Unassembled WGS sequence"/>
</dbReference>
<protein>
    <submittedName>
        <fullName evidence="2">Uncharacterized protein</fullName>
    </submittedName>
</protein>
<keyword evidence="1" id="KW-0472">Membrane</keyword>
<comment type="caution">
    <text evidence="2">The sequence shown here is derived from an EMBL/GenBank/DDBJ whole genome shotgun (WGS) entry which is preliminary data.</text>
</comment>
<feature type="transmembrane region" description="Helical" evidence="1">
    <location>
        <begin position="215"/>
        <end position="236"/>
    </location>
</feature>
<evidence type="ECO:0000313" key="3">
    <source>
        <dbReference type="Proteomes" id="UP000567293"/>
    </source>
</evidence>
<organism evidence="2 3">
    <name type="scientific">Candidatus Acidiferrum panamense</name>
    <dbReference type="NCBI Taxonomy" id="2741543"/>
    <lineage>
        <taxon>Bacteria</taxon>
        <taxon>Pseudomonadati</taxon>
        <taxon>Acidobacteriota</taxon>
        <taxon>Terriglobia</taxon>
        <taxon>Candidatus Acidiferrales</taxon>
        <taxon>Candidatus Acidiferrum</taxon>
    </lineage>
</organism>
<feature type="transmembrane region" description="Helical" evidence="1">
    <location>
        <begin position="112"/>
        <end position="136"/>
    </location>
</feature>
<accession>A0A7V8NPF4</accession>
<name>A0A7V8NPF4_9BACT</name>
<feature type="transmembrane region" description="Helical" evidence="1">
    <location>
        <begin position="290"/>
        <end position="315"/>
    </location>
</feature>
<sequence length="334" mass="37646">RYLRAVKFFLPHRQQDDILRELSENILSQMDDKAAELGRPLNENEQVAILKQHGHPFVVASRFRNTPVQYLIGPVVFPFYWFVLKILFWIGLGVNALNSIALLTSGEPMRQLLGGLLDFAHTALPVFGWVTFVFALQDFFIAKFHLVDKLNQRWDPRSLPATPAPQQNVRRSQSIFELIAGAVYVAWLLAVPYYPYLIFGPAASALRLAPEWHRFYLPVVVLAIAGLAQAAINLARPQWTWLPPATRLACNVGALVILRFIFKTNSYVFVLVADSARGAHYETVAQIANITIIATLASVALGLSIAVIIEALRCLKEIWQWIRRRGNPLPSRIS</sequence>
<feature type="transmembrane region" description="Helical" evidence="1">
    <location>
        <begin position="248"/>
        <end position="270"/>
    </location>
</feature>
<feature type="transmembrane region" description="Helical" evidence="1">
    <location>
        <begin position="70"/>
        <end position="92"/>
    </location>
</feature>
<feature type="transmembrane region" description="Helical" evidence="1">
    <location>
        <begin position="175"/>
        <end position="195"/>
    </location>
</feature>